<evidence type="ECO:0000256" key="1">
    <source>
        <dbReference type="SAM" id="MobiDB-lite"/>
    </source>
</evidence>
<evidence type="ECO:0000313" key="3">
    <source>
        <dbReference type="Proteomes" id="UP000054988"/>
    </source>
</evidence>
<evidence type="ECO:0000313" key="2">
    <source>
        <dbReference type="EMBL" id="KTB28188.1"/>
    </source>
</evidence>
<dbReference type="Proteomes" id="UP000054988">
    <property type="component" value="Unassembled WGS sequence"/>
</dbReference>
<name>A0A0W0EVU0_MONRR</name>
<gene>
    <name evidence="2" type="ORF">WG66_19237</name>
</gene>
<dbReference type="SUPFAM" id="SSF88723">
    <property type="entry name" value="PIN domain-like"/>
    <property type="match status" value="1"/>
</dbReference>
<proteinExistence type="predicted"/>
<protein>
    <submittedName>
        <fullName evidence="2">Uncharacterized protein</fullName>
    </submittedName>
</protein>
<feature type="region of interest" description="Disordered" evidence="1">
    <location>
        <begin position="81"/>
        <end position="107"/>
    </location>
</feature>
<organism evidence="2 3">
    <name type="scientific">Moniliophthora roreri</name>
    <name type="common">Frosty pod rot fungus</name>
    <name type="synonym">Monilia roreri</name>
    <dbReference type="NCBI Taxonomy" id="221103"/>
    <lineage>
        <taxon>Eukaryota</taxon>
        <taxon>Fungi</taxon>
        <taxon>Dikarya</taxon>
        <taxon>Basidiomycota</taxon>
        <taxon>Agaricomycotina</taxon>
        <taxon>Agaricomycetes</taxon>
        <taxon>Agaricomycetidae</taxon>
        <taxon>Agaricales</taxon>
        <taxon>Marasmiineae</taxon>
        <taxon>Marasmiaceae</taxon>
        <taxon>Moniliophthora</taxon>
    </lineage>
</organism>
<dbReference type="InterPro" id="IPR029060">
    <property type="entry name" value="PIN-like_dom_sf"/>
</dbReference>
<reference evidence="2 3" key="1">
    <citation type="submission" date="2015-12" db="EMBL/GenBank/DDBJ databases">
        <title>Draft genome sequence of Moniliophthora roreri, the causal agent of frosty pod rot of cacao.</title>
        <authorList>
            <person name="Aime M.C."/>
            <person name="Diaz-Valderrama J.R."/>
            <person name="Kijpornyongpan T."/>
            <person name="Phillips-Mora W."/>
        </authorList>
    </citation>
    <scope>NUCLEOTIDE SEQUENCE [LARGE SCALE GENOMIC DNA]</scope>
    <source>
        <strain evidence="2 3">MCA 2952</strain>
    </source>
</reference>
<comment type="caution">
    <text evidence="2">The sequence shown here is derived from an EMBL/GenBank/DDBJ whole genome shotgun (WGS) entry which is preliminary data.</text>
</comment>
<accession>A0A0W0EVU0</accession>
<sequence>MASGQSQVPGMMSVLNIEETFNFPSRDHSNKIVQVPIYKLKIDRPEGLKAWCHAFQLKTSLKKAGLQEELVKFSNSPEFFKPGAQQPHKGPHGPISGAKKAVKLTGSRKQQQEMFPSTAVDGDAGTSASDDDKNLGILAWVKKLALAHGKVLTYTCNDVPDQLVLRFSKNLVQLWKIWDDELLHEFDPKDCPLKVNGVLIALKYWDQLYSHECHDKSDKRWKGYKTIVYLCVFHVAVRSKHHISSESPLSLEMGLKNWNWNEFDSSCKLRSFSHLAIIEGFHTNNQNLRGIIVGVDAHNFLAQFSGTFAHGQVYQPPNPLCPFFFRLCEYVKLAIGMVWVYDGPARP</sequence>
<dbReference type="AlphaFoldDB" id="A0A0W0EVU0"/>
<dbReference type="EMBL" id="LATX01002496">
    <property type="protein sequence ID" value="KTB28188.1"/>
    <property type="molecule type" value="Genomic_DNA"/>
</dbReference>